<comment type="caution">
    <text evidence="4">The sequence shown here is derived from an EMBL/GenBank/DDBJ whole genome shotgun (WGS) entry which is preliminary data.</text>
</comment>
<dbReference type="InterPro" id="IPR001296">
    <property type="entry name" value="Glyco_trans_1"/>
</dbReference>
<keyword evidence="5" id="KW-1185">Reference proteome</keyword>
<dbReference type="Pfam" id="PF00534">
    <property type="entry name" value="Glycos_transf_1"/>
    <property type="match status" value="1"/>
</dbReference>
<evidence type="ECO:0000313" key="4">
    <source>
        <dbReference type="EMBL" id="MCV9385711.1"/>
    </source>
</evidence>
<dbReference type="CDD" id="cd03794">
    <property type="entry name" value="GT4_WbuB-like"/>
    <property type="match status" value="1"/>
</dbReference>
<dbReference type="EMBL" id="JAOYOD010000001">
    <property type="protein sequence ID" value="MCV9385711.1"/>
    <property type="molecule type" value="Genomic_DNA"/>
</dbReference>
<sequence length="403" mass="46768">MGRKILMLLNEPYPTDIRVLKESRSLLEAEFEITLCCLARKDEKLEEEVGGVRVLRLKGSESTAKKGLLDMYLSMTRINPLFSRFLKNLFSKETFDFVHVHDLPLFFTARSVSPVPVFLDLHENYPDALSVWFKWRKNPLIRLKNRMFFNYPHWQKFEQDAVKEADHVIAVVDEMKERLLDQTGLESDKITVVSNMEDRYFLEQEVDPQVFEKYKGRFIVSYTGNVGPHRGVDTLVKSMAFLKDHEDIVVLIIGNCSDDTRSYLESLVEENGLQGRVELWGYRPFHQFYSFMNMSDVNIIPHNKSGHTDHTIPHKLFQAMMVGKPVIVSSCKPLKRTVELSKAGLVFEAENAEDLSKQILRLYQETELYKELGVNAKKATIDGDMNWENEGRKLVELYSHFSN</sequence>
<dbReference type="RefSeq" id="WP_264136495.1">
    <property type="nucleotide sequence ID" value="NZ_JAOYOD010000001.1"/>
</dbReference>
<dbReference type="Pfam" id="PF13439">
    <property type="entry name" value="Glyco_transf_4"/>
    <property type="match status" value="1"/>
</dbReference>
<feature type="domain" description="Glycosyl transferase family 1" evidence="2">
    <location>
        <begin position="204"/>
        <end position="378"/>
    </location>
</feature>
<name>A0ABT3CQ65_9BACT</name>
<protein>
    <submittedName>
        <fullName evidence="4">Glycosyltransferase family 4 protein</fullName>
    </submittedName>
</protein>
<evidence type="ECO:0000256" key="1">
    <source>
        <dbReference type="ARBA" id="ARBA00022679"/>
    </source>
</evidence>
<evidence type="ECO:0000313" key="5">
    <source>
        <dbReference type="Proteomes" id="UP001300692"/>
    </source>
</evidence>
<feature type="domain" description="Glycosyltransferase subfamily 4-like N-terminal" evidence="3">
    <location>
        <begin position="23"/>
        <end position="195"/>
    </location>
</feature>
<dbReference type="Gene3D" id="3.40.50.2000">
    <property type="entry name" value="Glycogen Phosphorylase B"/>
    <property type="match status" value="2"/>
</dbReference>
<dbReference type="InterPro" id="IPR028098">
    <property type="entry name" value="Glyco_trans_4-like_N"/>
</dbReference>
<organism evidence="4 5">
    <name type="scientific">Reichenbachiella ulvae</name>
    <dbReference type="NCBI Taxonomy" id="2980104"/>
    <lineage>
        <taxon>Bacteria</taxon>
        <taxon>Pseudomonadati</taxon>
        <taxon>Bacteroidota</taxon>
        <taxon>Cytophagia</taxon>
        <taxon>Cytophagales</taxon>
        <taxon>Reichenbachiellaceae</taxon>
        <taxon>Reichenbachiella</taxon>
    </lineage>
</organism>
<accession>A0ABT3CQ65</accession>
<dbReference type="Proteomes" id="UP001300692">
    <property type="component" value="Unassembled WGS sequence"/>
</dbReference>
<dbReference type="SUPFAM" id="SSF53756">
    <property type="entry name" value="UDP-Glycosyltransferase/glycogen phosphorylase"/>
    <property type="match status" value="1"/>
</dbReference>
<gene>
    <name evidence="4" type="ORF">N7U62_03510</name>
</gene>
<dbReference type="PANTHER" id="PTHR46401:SF2">
    <property type="entry name" value="GLYCOSYLTRANSFERASE WBBK-RELATED"/>
    <property type="match status" value="1"/>
</dbReference>
<evidence type="ECO:0000259" key="3">
    <source>
        <dbReference type="Pfam" id="PF13439"/>
    </source>
</evidence>
<keyword evidence="1" id="KW-0808">Transferase</keyword>
<reference evidence="4 5" key="1">
    <citation type="submission" date="2022-10" db="EMBL/GenBank/DDBJ databases">
        <title>Comparative genomics and taxonomic characterization of three novel marine species of genus Reichenbachiella exhibiting antioxidant and polysaccharide degradation activities.</title>
        <authorList>
            <person name="Muhammad N."/>
            <person name="Lee Y.-J."/>
            <person name="Ko J."/>
            <person name="Kim S.-G."/>
        </authorList>
    </citation>
    <scope>NUCLEOTIDE SEQUENCE [LARGE SCALE GENOMIC DNA]</scope>
    <source>
        <strain evidence="4 5">ABR2-5</strain>
    </source>
</reference>
<proteinExistence type="predicted"/>
<dbReference type="PANTHER" id="PTHR46401">
    <property type="entry name" value="GLYCOSYLTRANSFERASE WBBK-RELATED"/>
    <property type="match status" value="1"/>
</dbReference>
<evidence type="ECO:0000259" key="2">
    <source>
        <dbReference type="Pfam" id="PF00534"/>
    </source>
</evidence>